<reference evidence="3 4" key="1">
    <citation type="submission" date="2020-01" db="EMBL/GenBank/DDBJ databases">
        <title>The possibility of degradation of plastic by Microbulbifer hydrolyticus IRE-31.</title>
        <authorList>
            <person name="Liu L."/>
        </authorList>
    </citation>
    <scope>NUCLEOTIDE SEQUENCE [LARGE SCALE GENOMIC DNA]</scope>
    <source>
        <strain evidence="3 4">IRE-31</strain>
    </source>
</reference>
<keyword evidence="1" id="KW-0732">Signal</keyword>
<proteinExistence type="predicted"/>
<gene>
    <name evidence="3" type="ORF">GTQ55_12245</name>
    <name evidence="2" type="ORF">HNQ53_002223</name>
</gene>
<evidence type="ECO:0000313" key="5">
    <source>
        <dbReference type="Proteomes" id="UP000563601"/>
    </source>
</evidence>
<dbReference type="OrthoDB" id="6308969at2"/>
<dbReference type="AlphaFoldDB" id="A0A6P1TDQ3"/>
<evidence type="ECO:0008006" key="6">
    <source>
        <dbReference type="Google" id="ProtNLM"/>
    </source>
</evidence>
<organism evidence="2 5">
    <name type="scientific">Microbulbifer hydrolyticus</name>
    <dbReference type="NCBI Taxonomy" id="48074"/>
    <lineage>
        <taxon>Bacteria</taxon>
        <taxon>Pseudomonadati</taxon>
        <taxon>Pseudomonadota</taxon>
        <taxon>Gammaproteobacteria</taxon>
        <taxon>Cellvibrionales</taxon>
        <taxon>Microbulbiferaceae</taxon>
        <taxon>Microbulbifer</taxon>
    </lineage>
</organism>
<keyword evidence="4" id="KW-1185">Reference proteome</keyword>
<protein>
    <recommendedName>
        <fullName evidence="6">Secreted protein</fullName>
    </recommendedName>
</protein>
<feature type="chain" id="PRO_5044645673" description="Secreted protein" evidence="1">
    <location>
        <begin position="22"/>
        <end position="111"/>
    </location>
</feature>
<sequence>MKKAKQIIILAALLLPTVVIAGEWTPPVDIKVSYVHLNHGGYGFYEISDTSRNPDNCNTSWYVVSKQNNPIFNEIYSLMLASHMSGKQVRLFIQGCSPHGHPEIMHVKTVK</sequence>
<dbReference type="Proteomes" id="UP000563601">
    <property type="component" value="Unassembled WGS sequence"/>
</dbReference>
<evidence type="ECO:0000313" key="2">
    <source>
        <dbReference type="EMBL" id="MBB5211998.1"/>
    </source>
</evidence>
<reference evidence="2 5" key="2">
    <citation type="submission" date="2020-08" db="EMBL/GenBank/DDBJ databases">
        <title>Genomic Encyclopedia of Type Strains, Phase IV (KMG-IV): sequencing the most valuable type-strain genomes for metagenomic binning, comparative biology and taxonomic classification.</title>
        <authorList>
            <person name="Goeker M."/>
        </authorList>
    </citation>
    <scope>NUCLEOTIDE SEQUENCE [LARGE SCALE GENOMIC DNA]</scope>
    <source>
        <strain evidence="2 5">DSM 11525</strain>
    </source>
</reference>
<feature type="signal peptide" evidence="1">
    <location>
        <begin position="1"/>
        <end position="21"/>
    </location>
</feature>
<evidence type="ECO:0000313" key="4">
    <source>
        <dbReference type="Proteomes" id="UP000464675"/>
    </source>
</evidence>
<evidence type="ECO:0000256" key="1">
    <source>
        <dbReference type="SAM" id="SignalP"/>
    </source>
</evidence>
<dbReference type="EMBL" id="JACHHR010000003">
    <property type="protein sequence ID" value="MBB5211998.1"/>
    <property type="molecule type" value="Genomic_DNA"/>
</dbReference>
<accession>A0A6P1TDQ3</accession>
<evidence type="ECO:0000313" key="3">
    <source>
        <dbReference type="EMBL" id="QHQ39680.1"/>
    </source>
</evidence>
<dbReference type="Proteomes" id="UP000464675">
    <property type="component" value="Chromosome"/>
</dbReference>
<dbReference type="RefSeq" id="WP_161858997.1">
    <property type="nucleotide sequence ID" value="NZ_CP047491.1"/>
</dbReference>
<name>A0A6P1TDQ3_9GAMM</name>
<dbReference type="EMBL" id="CP047491">
    <property type="protein sequence ID" value="QHQ39680.1"/>
    <property type="molecule type" value="Genomic_DNA"/>
</dbReference>